<dbReference type="SUPFAM" id="SSF52540">
    <property type="entry name" value="P-loop containing nucleoside triphosphate hydrolases"/>
    <property type="match status" value="1"/>
</dbReference>
<evidence type="ECO:0000256" key="4">
    <source>
        <dbReference type="ARBA" id="ARBA00022840"/>
    </source>
</evidence>
<accession>A0AAE0BSY4</accession>
<sequence length="225" mass="24295">MGKKREAEENANLSDDEGDDLEMAFPSDGGGVVDFGTAAPPLTGRRKKLAKKKGTGFEAMDLHPNLFQAIKRKGYQIPTPIQRKTLPLALAGHDIVAMARTGSGKTAAFLLPMLQKLFEHSQTAGGARGVVLSPSRELALQTFKFTRELSKYTNLRLAVLVGGESMEGQFEQLATNPDILVATPGRLMHHLSEVRSDAPSSACHSARYCLSLAPLFCKSNGNNFP</sequence>
<feature type="domain" description="Helicase ATP-binding" evidence="7">
    <location>
        <begin position="86"/>
        <end position="195"/>
    </location>
</feature>
<dbReference type="GO" id="GO:0005524">
    <property type="term" value="F:ATP binding"/>
    <property type="evidence" value="ECO:0007669"/>
    <property type="project" value="UniProtKB-KW"/>
</dbReference>
<dbReference type="GO" id="GO:0005829">
    <property type="term" value="C:cytosol"/>
    <property type="evidence" value="ECO:0007669"/>
    <property type="project" value="TreeGrafter"/>
</dbReference>
<evidence type="ECO:0000313" key="10">
    <source>
        <dbReference type="Proteomes" id="UP001190700"/>
    </source>
</evidence>
<dbReference type="InterPro" id="IPR014014">
    <property type="entry name" value="RNA_helicase_DEAD_Q_motif"/>
</dbReference>
<feature type="domain" description="DEAD-box RNA helicase Q" evidence="8">
    <location>
        <begin position="55"/>
        <end position="83"/>
    </location>
</feature>
<keyword evidence="2" id="KW-0378">Hydrolase</keyword>
<dbReference type="PANTHER" id="PTHR47959">
    <property type="entry name" value="ATP-DEPENDENT RNA HELICASE RHLE-RELATED"/>
    <property type="match status" value="1"/>
</dbReference>
<proteinExistence type="predicted"/>
<dbReference type="PANTHER" id="PTHR47959:SF8">
    <property type="entry name" value="RNA HELICASE"/>
    <property type="match status" value="1"/>
</dbReference>
<evidence type="ECO:0000259" key="8">
    <source>
        <dbReference type="PROSITE" id="PS51195"/>
    </source>
</evidence>
<reference evidence="9 10" key="1">
    <citation type="journal article" date="2015" name="Genome Biol. Evol.">
        <title>Comparative Genomics of a Bacterivorous Green Alga Reveals Evolutionary Causalities and Consequences of Phago-Mixotrophic Mode of Nutrition.</title>
        <authorList>
            <person name="Burns J.A."/>
            <person name="Paasch A."/>
            <person name="Narechania A."/>
            <person name="Kim E."/>
        </authorList>
    </citation>
    <scope>NUCLEOTIDE SEQUENCE [LARGE SCALE GENOMIC DNA]</scope>
    <source>
        <strain evidence="9 10">PLY_AMNH</strain>
    </source>
</reference>
<dbReference type="EMBL" id="LGRX02033213">
    <property type="protein sequence ID" value="KAK3242203.1"/>
    <property type="molecule type" value="Genomic_DNA"/>
</dbReference>
<dbReference type="Proteomes" id="UP001190700">
    <property type="component" value="Unassembled WGS sequence"/>
</dbReference>
<dbReference type="Pfam" id="PF00270">
    <property type="entry name" value="DEAD"/>
    <property type="match status" value="1"/>
</dbReference>
<dbReference type="GO" id="GO:0016787">
    <property type="term" value="F:hydrolase activity"/>
    <property type="evidence" value="ECO:0007669"/>
    <property type="project" value="UniProtKB-KW"/>
</dbReference>
<dbReference type="InterPro" id="IPR050079">
    <property type="entry name" value="DEAD_box_RNA_helicase"/>
</dbReference>
<evidence type="ECO:0000313" key="9">
    <source>
        <dbReference type="EMBL" id="KAK3242203.1"/>
    </source>
</evidence>
<evidence type="ECO:0000256" key="3">
    <source>
        <dbReference type="ARBA" id="ARBA00022806"/>
    </source>
</evidence>
<dbReference type="Gene3D" id="3.40.50.300">
    <property type="entry name" value="P-loop containing nucleotide triphosphate hydrolases"/>
    <property type="match status" value="1"/>
</dbReference>
<comment type="caution">
    <text evidence="9">The sequence shown here is derived from an EMBL/GenBank/DDBJ whole genome shotgun (WGS) entry which is preliminary data.</text>
</comment>
<dbReference type="PROSITE" id="PS51192">
    <property type="entry name" value="HELICASE_ATP_BIND_1"/>
    <property type="match status" value="1"/>
</dbReference>
<feature type="short sequence motif" description="Q motif" evidence="5">
    <location>
        <begin position="55"/>
        <end position="83"/>
    </location>
</feature>
<dbReference type="InterPro" id="IPR014001">
    <property type="entry name" value="Helicase_ATP-bd"/>
</dbReference>
<keyword evidence="10" id="KW-1185">Reference proteome</keyword>
<dbReference type="GO" id="GO:0003724">
    <property type="term" value="F:RNA helicase activity"/>
    <property type="evidence" value="ECO:0007669"/>
    <property type="project" value="InterPro"/>
</dbReference>
<evidence type="ECO:0000256" key="2">
    <source>
        <dbReference type="ARBA" id="ARBA00022801"/>
    </source>
</evidence>
<organism evidence="9 10">
    <name type="scientific">Cymbomonas tetramitiformis</name>
    <dbReference type="NCBI Taxonomy" id="36881"/>
    <lineage>
        <taxon>Eukaryota</taxon>
        <taxon>Viridiplantae</taxon>
        <taxon>Chlorophyta</taxon>
        <taxon>Pyramimonadophyceae</taxon>
        <taxon>Pyramimonadales</taxon>
        <taxon>Pyramimonadaceae</taxon>
        <taxon>Cymbomonas</taxon>
    </lineage>
</organism>
<keyword evidence="4" id="KW-0067">ATP-binding</keyword>
<dbReference type="SMART" id="SM00487">
    <property type="entry name" value="DEXDc"/>
    <property type="match status" value="1"/>
</dbReference>
<dbReference type="GO" id="GO:0003676">
    <property type="term" value="F:nucleic acid binding"/>
    <property type="evidence" value="ECO:0007669"/>
    <property type="project" value="InterPro"/>
</dbReference>
<name>A0AAE0BSY4_9CHLO</name>
<evidence type="ECO:0000259" key="7">
    <source>
        <dbReference type="PROSITE" id="PS51192"/>
    </source>
</evidence>
<evidence type="ECO:0000256" key="1">
    <source>
        <dbReference type="ARBA" id="ARBA00022741"/>
    </source>
</evidence>
<evidence type="ECO:0000256" key="6">
    <source>
        <dbReference type="SAM" id="MobiDB-lite"/>
    </source>
</evidence>
<feature type="region of interest" description="Disordered" evidence="6">
    <location>
        <begin position="1"/>
        <end position="29"/>
    </location>
</feature>
<gene>
    <name evidence="9" type="ORF">CYMTET_48076</name>
</gene>
<dbReference type="InterPro" id="IPR011545">
    <property type="entry name" value="DEAD/DEAH_box_helicase_dom"/>
</dbReference>
<keyword evidence="3 9" id="KW-0347">Helicase</keyword>
<dbReference type="AlphaFoldDB" id="A0AAE0BSY4"/>
<dbReference type="InterPro" id="IPR027417">
    <property type="entry name" value="P-loop_NTPase"/>
</dbReference>
<evidence type="ECO:0000256" key="5">
    <source>
        <dbReference type="PROSITE-ProRule" id="PRU00552"/>
    </source>
</evidence>
<keyword evidence="1" id="KW-0547">Nucleotide-binding</keyword>
<dbReference type="PROSITE" id="PS51195">
    <property type="entry name" value="Q_MOTIF"/>
    <property type="match status" value="1"/>
</dbReference>
<protein>
    <submittedName>
        <fullName evidence="9">DEAD-box ATP-dependent RNA helicase</fullName>
    </submittedName>
</protein>